<reference evidence="2" key="1">
    <citation type="submission" date="2020-12" db="EMBL/GenBank/DDBJ databases">
        <title>PHA producing bacteria isolated from mangrove.</title>
        <authorList>
            <person name="Zheng W."/>
            <person name="Yu S."/>
            <person name="Huang Y."/>
        </authorList>
    </citation>
    <scope>NUCLEOTIDE SEQUENCE</scope>
    <source>
        <strain evidence="2">GN22-4</strain>
    </source>
</reference>
<keyword evidence="1" id="KW-0472">Membrane</keyword>
<feature type="transmembrane region" description="Helical" evidence="1">
    <location>
        <begin position="7"/>
        <end position="29"/>
    </location>
</feature>
<dbReference type="GeneID" id="93683039"/>
<name>A0A8I1MFT5_9BACI</name>
<dbReference type="RefSeq" id="WP_206782542.1">
    <property type="nucleotide sequence ID" value="NZ_CM125968.1"/>
</dbReference>
<accession>A0A8I1MFT5</accession>
<dbReference type="Proteomes" id="UP000664578">
    <property type="component" value="Unassembled WGS sequence"/>
</dbReference>
<comment type="caution">
    <text evidence="2">The sequence shown here is derived from an EMBL/GenBank/DDBJ whole genome shotgun (WGS) entry which is preliminary data.</text>
</comment>
<evidence type="ECO:0000256" key="1">
    <source>
        <dbReference type="SAM" id="Phobius"/>
    </source>
</evidence>
<organism evidence="2 3">
    <name type="scientific">Priestia flexa</name>
    <dbReference type="NCBI Taxonomy" id="86664"/>
    <lineage>
        <taxon>Bacteria</taxon>
        <taxon>Bacillati</taxon>
        <taxon>Bacillota</taxon>
        <taxon>Bacilli</taxon>
        <taxon>Bacillales</taxon>
        <taxon>Bacillaceae</taxon>
        <taxon>Priestia</taxon>
    </lineage>
</organism>
<protein>
    <submittedName>
        <fullName evidence="2">Uncharacterized protein</fullName>
    </submittedName>
</protein>
<proteinExistence type="predicted"/>
<dbReference type="EMBL" id="JAEMWV010000004">
    <property type="protein sequence ID" value="MBN8251848.1"/>
    <property type="molecule type" value="Genomic_DNA"/>
</dbReference>
<dbReference type="AlphaFoldDB" id="A0A8I1MFT5"/>
<feature type="transmembrane region" description="Helical" evidence="1">
    <location>
        <begin position="41"/>
        <end position="62"/>
    </location>
</feature>
<evidence type="ECO:0000313" key="3">
    <source>
        <dbReference type="Proteomes" id="UP000664578"/>
    </source>
</evidence>
<keyword evidence="1" id="KW-1133">Transmembrane helix</keyword>
<sequence length="74" mass="8389">MKFLITFGTFIFTTSVLMLIGEIFSISILRFSYEYMNDDTGFEVSIGSVMPFVIGIAMGAVVEKLYEHRVKKHA</sequence>
<gene>
    <name evidence="2" type="ORF">JF537_09665</name>
</gene>
<keyword evidence="1" id="KW-0812">Transmembrane</keyword>
<evidence type="ECO:0000313" key="2">
    <source>
        <dbReference type="EMBL" id="MBN8251848.1"/>
    </source>
</evidence>